<comment type="caution">
    <text evidence="1">The sequence shown here is derived from an EMBL/GenBank/DDBJ whole genome shotgun (WGS) entry which is preliminary data.</text>
</comment>
<name>A0ABX3LW61_9XANT</name>
<evidence type="ECO:0000313" key="1">
    <source>
        <dbReference type="EMBL" id="OOW59807.1"/>
    </source>
</evidence>
<protein>
    <submittedName>
        <fullName evidence="1">Uncharacterized protein</fullName>
    </submittedName>
</protein>
<reference evidence="1 2" key="1">
    <citation type="submission" date="2015-12" db="EMBL/GenBank/DDBJ databases">
        <authorList>
            <person name="Bansal K."/>
            <person name="Midha S."/>
            <person name="Patil P.B."/>
        </authorList>
    </citation>
    <scope>NUCLEOTIDE SEQUENCE [LARGE SCALE GENOMIC DNA]</scope>
    <source>
        <strain evidence="1 2">LMG21719</strain>
    </source>
</reference>
<proteinExistence type="predicted"/>
<keyword evidence="2" id="KW-1185">Reference proteome</keyword>
<dbReference type="Proteomes" id="UP000190018">
    <property type="component" value="Unassembled WGS sequence"/>
</dbReference>
<sequence length="157" mass="17781">MMASFSTGDVIAVAAFLLSAYATWKTYQFNEKQKGLIESQERLNKLLLEKEAGEASNTKRADLGANFIKLGSNQYRLKIFNKGKSVARNVSIEFPEGNDCLIDCDIEAKFPLERMDPHQFVELIAAVHMETNSKQVIKLHWSDDHAENNEKLVYPTI</sequence>
<evidence type="ECO:0000313" key="2">
    <source>
        <dbReference type="Proteomes" id="UP000190018"/>
    </source>
</evidence>
<gene>
    <name evidence="1" type="ORF">Xant_10640</name>
</gene>
<accession>A0ABX3LW61</accession>
<dbReference type="EMBL" id="LOJT01000273">
    <property type="protein sequence ID" value="OOW59807.1"/>
    <property type="molecule type" value="Genomic_DNA"/>
</dbReference>
<organism evidence="1 2">
    <name type="scientific">Xanthomonas cissicola</name>
    <dbReference type="NCBI Taxonomy" id="86186"/>
    <lineage>
        <taxon>Bacteria</taxon>
        <taxon>Pseudomonadati</taxon>
        <taxon>Pseudomonadota</taxon>
        <taxon>Gammaproteobacteria</taxon>
        <taxon>Lysobacterales</taxon>
        <taxon>Lysobacteraceae</taxon>
        <taxon>Xanthomonas</taxon>
    </lineage>
</organism>